<dbReference type="InterPro" id="IPR046960">
    <property type="entry name" value="PPR_At4g14850-like_plant"/>
</dbReference>
<dbReference type="FunFam" id="1.25.40.10:FF:000073">
    <property type="entry name" value="Pentatricopeptide repeat-containing protein chloroplastic"/>
    <property type="match status" value="1"/>
</dbReference>
<dbReference type="EMBL" id="CAKMRJ010002857">
    <property type="protein sequence ID" value="CAH1429535.1"/>
    <property type="molecule type" value="Genomic_DNA"/>
</dbReference>
<evidence type="ECO:0000313" key="5">
    <source>
        <dbReference type="EMBL" id="CAH1429535.1"/>
    </source>
</evidence>
<comment type="similarity">
    <text evidence="1">Belongs to the PPR family. PCMP-H subfamily.</text>
</comment>
<protein>
    <recommendedName>
        <fullName evidence="4">Dilute domain-containing protein</fullName>
    </recommendedName>
</protein>
<evidence type="ECO:0000259" key="4">
    <source>
        <dbReference type="PROSITE" id="PS51126"/>
    </source>
</evidence>
<dbReference type="Pfam" id="PF20431">
    <property type="entry name" value="E_motif"/>
    <property type="match status" value="1"/>
</dbReference>
<accession>A0AAU9MRJ9</accession>
<name>A0AAU9MRJ9_9ASTR</name>
<dbReference type="FunFam" id="1.25.40.10:FF:000344">
    <property type="entry name" value="Pentatricopeptide repeat-containing protein"/>
    <property type="match status" value="1"/>
</dbReference>
<dbReference type="NCBIfam" id="TIGR00756">
    <property type="entry name" value="PPR"/>
    <property type="match status" value="5"/>
</dbReference>
<keyword evidence="2" id="KW-0677">Repeat</keyword>
<dbReference type="PANTHER" id="PTHR47926">
    <property type="entry name" value="PENTATRICOPEPTIDE REPEAT-CONTAINING PROTEIN"/>
    <property type="match status" value="1"/>
</dbReference>
<dbReference type="InterPro" id="IPR032867">
    <property type="entry name" value="DYW_dom"/>
</dbReference>
<dbReference type="GO" id="GO:0009451">
    <property type="term" value="P:RNA modification"/>
    <property type="evidence" value="ECO:0007669"/>
    <property type="project" value="InterPro"/>
</dbReference>
<evidence type="ECO:0000256" key="2">
    <source>
        <dbReference type="ARBA" id="ARBA00022737"/>
    </source>
</evidence>
<reference evidence="5 6" key="1">
    <citation type="submission" date="2022-01" db="EMBL/GenBank/DDBJ databases">
        <authorList>
            <person name="Xiong W."/>
            <person name="Schranz E."/>
        </authorList>
    </citation>
    <scope>NUCLEOTIDE SEQUENCE [LARGE SCALE GENOMIC DNA]</scope>
</reference>
<dbReference type="GO" id="GO:0003729">
    <property type="term" value="F:mRNA binding"/>
    <property type="evidence" value="ECO:0007669"/>
    <property type="project" value="UniProtKB-ARBA"/>
</dbReference>
<dbReference type="Pfam" id="PF01843">
    <property type="entry name" value="DIL"/>
    <property type="match status" value="1"/>
</dbReference>
<dbReference type="SMART" id="SM01132">
    <property type="entry name" value="DIL"/>
    <property type="match status" value="1"/>
</dbReference>
<evidence type="ECO:0000313" key="6">
    <source>
        <dbReference type="Proteomes" id="UP001157418"/>
    </source>
</evidence>
<feature type="repeat" description="PPR" evidence="3">
    <location>
        <begin position="284"/>
        <end position="318"/>
    </location>
</feature>
<feature type="repeat" description="PPR" evidence="3">
    <location>
        <begin position="82"/>
        <end position="116"/>
    </location>
</feature>
<dbReference type="FunFam" id="1.25.40.10:FF:000090">
    <property type="entry name" value="Pentatricopeptide repeat-containing protein, chloroplastic"/>
    <property type="match status" value="1"/>
</dbReference>
<dbReference type="Pfam" id="PF13041">
    <property type="entry name" value="PPR_2"/>
    <property type="match status" value="3"/>
</dbReference>
<dbReference type="Proteomes" id="UP001157418">
    <property type="component" value="Unassembled WGS sequence"/>
</dbReference>
<feature type="repeat" description="PPR" evidence="3">
    <location>
        <begin position="354"/>
        <end position="384"/>
    </location>
</feature>
<organism evidence="5 6">
    <name type="scientific">Lactuca virosa</name>
    <dbReference type="NCBI Taxonomy" id="75947"/>
    <lineage>
        <taxon>Eukaryota</taxon>
        <taxon>Viridiplantae</taxon>
        <taxon>Streptophyta</taxon>
        <taxon>Embryophyta</taxon>
        <taxon>Tracheophyta</taxon>
        <taxon>Spermatophyta</taxon>
        <taxon>Magnoliopsida</taxon>
        <taxon>eudicotyledons</taxon>
        <taxon>Gunneridae</taxon>
        <taxon>Pentapetalae</taxon>
        <taxon>asterids</taxon>
        <taxon>campanulids</taxon>
        <taxon>Asterales</taxon>
        <taxon>Asteraceae</taxon>
        <taxon>Cichorioideae</taxon>
        <taxon>Cichorieae</taxon>
        <taxon>Lactucinae</taxon>
        <taxon>Lactuca</taxon>
    </lineage>
</organism>
<feature type="repeat" description="PPR" evidence="3">
    <location>
        <begin position="422"/>
        <end position="456"/>
    </location>
</feature>
<feature type="repeat" description="PPR" evidence="3">
    <location>
        <begin position="387"/>
        <end position="421"/>
    </location>
</feature>
<dbReference type="Pfam" id="PF01535">
    <property type="entry name" value="PPR"/>
    <property type="match status" value="3"/>
</dbReference>
<keyword evidence="6" id="KW-1185">Reference proteome</keyword>
<dbReference type="InterPro" id="IPR011990">
    <property type="entry name" value="TPR-like_helical_dom_sf"/>
</dbReference>
<evidence type="ECO:0000256" key="3">
    <source>
        <dbReference type="PROSITE-ProRule" id="PRU00708"/>
    </source>
</evidence>
<feature type="domain" description="Dilute" evidence="4">
    <location>
        <begin position="759"/>
        <end position="1047"/>
    </location>
</feature>
<dbReference type="PROSITE" id="PS51375">
    <property type="entry name" value="PPR"/>
    <property type="match status" value="6"/>
</dbReference>
<dbReference type="InterPro" id="IPR002710">
    <property type="entry name" value="Dilute_dom"/>
</dbReference>
<dbReference type="PROSITE" id="PS51126">
    <property type="entry name" value="DILUTE"/>
    <property type="match status" value="1"/>
</dbReference>
<gene>
    <name evidence="5" type="ORF">LVIROSA_LOCUS16389</name>
</gene>
<dbReference type="SUPFAM" id="SSF48452">
    <property type="entry name" value="TPR-like"/>
    <property type="match status" value="1"/>
</dbReference>
<dbReference type="Pfam" id="PF14432">
    <property type="entry name" value="DYW_deaminase"/>
    <property type="match status" value="1"/>
</dbReference>
<dbReference type="InterPro" id="IPR046848">
    <property type="entry name" value="E_motif"/>
</dbReference>
<dbReference type="Gene3D" id="1.25.40.10">
    <property type="entry name" value="Tetratricopeptide repeat domain"/>
    <property type="match status" value="4"/>
</dbReference>
<proteinExistence type="inferred from homology"/>
<evidence type="ECO:0000256" key="1">
    <source>
        <dbReference type="ARBA" id="ARBA00006643"/>
    </source>
</evidence>
<comment type="caution">
    <text evidence="5">The sequence shown here is derived from an EMBL/GenBank/DDBJ whole genome shotgun (WGS) entry which is preliminary data.</text>
</comment>
<feature type="repeat" description="PPR" evidence="3">
    <location>
        <begin position="183"/>
        <end position="217"/>
    </location>
</feature>
<dbReference type="InterPro" id="IPR002885">
    <property type="entry name" value="PPR_rpt"/>
</dbReference>
<dbReference type="AlphaFoldDB" id="A0AAU9MRJ9"/>
<dbReference type="GO" id="GO:0008270">
    <property type="term" value="F:zinc ion binding"/>
    <property type="evidence" value="ECO:0007669"/>
    <property type="project" value="InterPro"/>
</dbReference>
<dbReference type="PANTHER" id="PTHR47926:SF500">
    <property type="entry name" value="REPEAT-CONTAINING PROTEIN, PUTATIVE-RELATED"/>
    <property type="match status" value="1"/>
</dbReference>
<sequence>MFRRGLNICKNNNGFEIESHYDRILQSCTSLAFLSQIHSILTTTGIIKHSVHLNARVINKYSDFLHLQSARFVFDATDHESSSFLWNTMLRAYANSGFCSEALEFYSLMRKTGIRSNNYTFPFALKSCAANLLPTYGKLLHSEIIRTGFGSDIYVEAALIDMYAGCDLIQDGRKVFDKMSKRDLVCWTSMITAYEQSEQADTALHLLHQMQQEGFCLDWVTAVTVASAIGQLGDAKRAQSVHGYAIRHAFFQDLPVVNSILSMYAKCGEVEKAEMIFHQTKQRNTITWNSMLTCYSQNGQASEALALFEQMKISDINPNQVTALIVVSSCSYLGSQQLATKIHDFIIQNKIETNLTLWNAIMDMYAKCADLDTALRMFQELPLSHLDVTSWNTLISGYGMHGYGKEALKLFNKMISHGFQPNHVTFTSILSACSHSGLIEEGRNCFSEMEKFCVKKEPKHFACMVDMLGRGGFLDEAYELIKNMSSEPNDEVWGALLLACKIYRNATLGKVAADNLFHLEPQHTGYYVLMSNIYATSRNWQEVGRLRQDMKNKGLRKPAGVSLIEFDNKLHGFHTGEEFNSFTREIYEKVERMVVEIKMVGYVPDLSCVFHDVEEEDKHGMLSYHGEKLALAFGLMNVIDTKLAIRITKNLRVCSDCHLAFKLVSRVYGRKIIVRDVNRFHHFEDGFCSCNDYWERPTMDTVIEEIEEALNIQDVVATLIEFVMQNIGFSHGKPVAAFTIYKCLLHWKCREAESTTVFDRIMQMIISAIEDQDDNDQIAYWLSNASTLLFLIHKSLKLDGASSVWKPPSPNASTSLFGRIARAFLSSLSSINFTDEEFVFVDEDEDEVGSRVETEARAALKVLQQVEAKSPTLVFKKQLTVYVEKMYGIMGDNFKEELGSLLALCIQAQLTSKEVPTYGESIGNESQFSHWQHIIDRLNTLLNTLKENFVLPIIVRKIFAQIFSYINVELFNSLLLRQECCTSSNGKYLRVGLRKLEQWCFEAKKEYASSAWNELVHIRQAIRFLVKHQKHKISYEITHELCPILSM</sequence>